<dbReference type="RefSeq" id="WP_184742448.1">
    <property type="nucleotide sequence ID" value="NZ_JACHGJ010000001.1"/>
</dbReference>
<keyword evidence="1" id="KW-1133">Transmembrane helix</keyword>
<dbReference type="AlphaFoldDB" id="A0A841R3Z6"/>
<keyword evidence="1" id="KW-0812">Transmembrane</keyword>
<keyword evidence="3" id="KW-1185">Reference proteome</keyword>
<feature type="transmembrane region" description="Helical" evidence="1">
    <location>
        <begin position="35"/>
        <end position="55"/>
    </location>
</feature>
<sequence length="213" mass="24093">MKGSDLAAALFGILIAFFFIYEPTRDLYLQAYNKLPALISFLKFAVLATSGEMLVLRIKKGTYLEKDFGLLPKMIIWGFLGVFIYMAFGIFSHGVPALFPMVENRFFTAFLISLLMNVIFAPLMMLTHHLTDLHISKGSGIFKLSTFSPLSLLKEADWEKMWSFVFAKTIPFFWIPAHTVTFLLPTQYRTLFAALLSIALGLLLALSGRKQKT</sequence>
<gene>
    <name evidence="2" type="ORF">HNR50_000156</name>
</gene>
<feature type="transmembrane region" description="Helical" evidence="1">
    <location>
        <begin position="75"/>
        <end position="99"/>
    </location>
</feature>
<dbReference type="Proteomes" id="UP000587760">
    <property type="component" value="Unassembled WGS sequence"/>
</dbReference>
<dbReference type="EMBL" id="JACHGJ010000001">
    <property type="protein sequence ID" value="MBB6478523.1"/>
    <property type="molecule type" value="Genomic_DNA"/>
</dbReference>
<protein>
    <recommendedName>
        <fullName evidence="4">Mpv17/PMP22</fullName>
    </recommendedName>
</protein>
<accession>A0A841R3Z6</accession>
<proteinExistence type="predicted"/>
<evidence type="ECO:0000313" key="2">
    <source>
        <dbReference type="EMBL" id="MBB6478523.1"/>
    </source>
</evidence>
<comment type="caution">
    <text evidence="2">The sequence shown here is derived from an EMBL/GenBank/DDBJ whole genome shotgun (WGS) entry which is preliminary data.</text>
</comment>
<feature type="transmembrane region" description="Helical" evidence="1">
    <location>
        <begin position="106"/>
        <end position="127"/>
    </location>
</feature>
<reference evidence="2 3" key="1">
    <citation type="submission" date="2020-08" db="EMBL/GenBank/DDBJ databases">
        <title>Genomic Encyclopedia of Type Strains, Phase IV (KMG-IV): sequencing the most valuable type-strain genomes for metagenomic binning, comparative biology and taxonomic classification.</title>
        <authorList>
            <person name="Goeker M."/>
        </authorList>
    </citation>
    <scope>NUCLEOTIDE SEQUENCE [LARGE SCALE GENOMIC DNA]</scope>
    <source>
        <strain evidence="2 3">DSM 2461</strain>
    </source>
</reference>
<keyword evidence="1" id="KW-0472">Membrane</keyword>
<feature type="transmembrane region" description="Helical" evidence="1">
    <location>
        <begin position="6"/>
        <end position="23"/>
    </location>
</feature>
<feature type="transmembrane region" description="Helical" evidence="1">
    <location>
        <begin position="165"/>
        <end position="184"/>
    </location>
</feature>
<evidence type="ECO:0008006" key="4">
    <source>
        <dbReference type="Google" id="ProtNLM"/>
    </source>
</evidence>
<evidence type="ECO:0000256" key="1">
    <source>
        <dbReference type="SAM" id="Phobius"/>
    </source>
</evidence>
<feature type="transmembrane region" description="Helical" evidence="1">
    <location>
        <begin position="190"/>
        <end position="208"/>
    </location>
</feature>
<name>A0A841R3Z6_9SPIO</name>
<evidence type="ECO:0000313" key="3">
    <source>
        <dbReference type="Proteomes" id="UP000587760"/>
    </source>
</evidence>
<organism evidence="2 3">
    <name type="scientific">Spirochaeta isovalerica</name>
    <dbReference type="NCBI Taxonomy" id="150"/>
    <lineage>
        <taxon>Bacteria</taxon>
        <taxon>Pseudomonadati</taxon>
        <taxon>Spirochaetota</taxon>
        <taxon>Spirochaetia</taxon>
        <taxon>Spirochaetales</taxon>
        <taxon>Spirochaetaceae</taxon>
        <taxon>Spirochaeta</taxon>
    </lineage>
</organism>